<organism evidence="2 3">
    <name type="scientific">Lobosporangium transversale</name>
    <dbReference type="NCBI Taxonomy" id="64571"/>
    <lineage>
        <taxon>Eukaryota</taxon>
        <taxon>Fungi</taxon>
        <taxon>Fungi incertae sedis</taxon>
        <taxon>Mucoromycota</taxon>
        <taxon>Mortierellomycotina</taxon>
        <taxon>Mortierellomycetes</taxon>
        <taxon>Mortierellales</taxon>
        <taxon>Mortierellaceae</taxon>
        <taxon>Lobosporangium</taxon>
    </lineage>
</organism>
<sequence>MNDINDRHPSCIHSASHHNTVSKDAGPPTCSCEECARYKIPPQSEQCSATDGTLEQQHANMATMSISSARDGNINATSATSPPRTYLTRRASASASPRMQPAGFGSPTAQVAPHQRRASVEFHNRERSFQEHSTSCDCRGSGVGCQCSYTCDC</sequence>
<feature type="region of interest" description="Disordered" evidence="1">
    <location>
        <begin position="66"/>
        <end position="112"/>
    </location>
</feature>
<dbReference type="Proteomes" id="UP000193648">
    <property type="component" value="Unassembled WGS sequence"/>
</dbReference>
<dbReference type="InParanoid" id="A0A1Y2GXF8"/>
<reference evidence="2 3" key="1">
    <citation type="submission" date="2016-07" db="EMBL/GenBank/DDBJ databases">
        <title>Pervasive Adenine N6-methylation of Active Genes in Fungi.</title>
        <authorList>
            <consortium name="DOE Joint Genome Institute"/>
            <person name="Mondo S.J."/>
            <person name="Dannebaum R.O."/>
            <person name="Kuo R.C."/>
            <person name="Labutti K."/>
            <person name="Haridas S."/>
            <person name="Kuo A."/>
            <person name="Salamov A."/>
            <person name="Ahrendt S.R."/>
            <person name="Lipzen A."/>
            <person name="Sullivan W."/>
            <person name="Andreopoulos W.B."/>
            <person name="Clum A."/>
            <person name="Lindquist E."/>
            <person name="Daum C."/>
            <person name="Ramamoorthy G.K."/>
            <person name="Gryganskyi A."/>
            <person name="Culley D."/>
            <person name="Magnuson J.K."/>
            <person name="James T.Y."/>
            <person name="O'Malley M.A."/>
            <person name="Stajich J.E."/>
            <person name="Spatafora J.W."/>
            <person name="Visel A."/>
            <person name="Grigoriev I.V."/>
        </authorList>
    </citation>
    <scope>NUCLEOTIDE SEQUENCE [LARGE SCALE GENOMIC DNA]</scope>
    <source>
        <strain evidence="2 3">NRRL 3116</strain>
    </source>
</reference>
<dbReference type="OrthoDB" id="2328643at2759"/>
<dbReference type="AlphaFoldDB" id="A0A1Y2GXF8"/>
<keyword evidence="3" id="KW-1185">Reference proteome</keyword>
<protein>
    <submittedName>
        <fullName evidence="2">Uncharacterized protein</fullName>
    </submittedName>
</protein>
<feature type="compositionally biased region" description="Polar residues" evidence="1">
    <location>
        <begin position="66"/>
        <end position="83"/>
    </location>
</feature>
<comment type="caution">
    <text evidence="2">The sequence shown here is derived from an EMBL/GenBank/DDBJ whole genome shotgun (WGS) entry which is preliminary data.</text>
</comment>
<dbReference type="EMBL" id="MCFF01000008">
    <property type="protein sequence ID" value="ORZ24937.1"/>
    <property type="molecule type" value="Genomic_DNA"/>
</dbReference>
<dbReference type="RefSeq" id="XP_021883918.1">
    <property type="nucleotide sequence ID" value="XM_022023359.1"/>
</dbReference>
<evidence type="ECO:0000313" key="2">
    <source>
        <dbReference type="EMBL" id="ORZ24937.1"/>
    </source>
</evidence>
<dbReference type="GeneID" id="33565203"/>
<proteinExistence type="predicted"/>
<evidence type="ECO:0000256" key="1">
    <source>
        <dbReference type="SAM" id="MobiDB-lite"/>
    </source>
</evidence>
<accession>A0A1Y2GXF8</accession>
<gene>
    <name evidence="2" type="ORF">BCR41DRAFT_348752</name>
</gene>
<feature type="region of interest" description="Disordered" evidence="1">
    <location>
        <begin position="1"/>
        <end position="26"/>
    </location>
</feature>
<name>A0A1Y2GXF8_9FUNG</name>
<evidence type="ECO:0000313" key="3">
    <source>
        <dbReference type="Proteomes" id="UP000193648"/>
    </source>
</evidence>